<dbReference type="AlphaFoldDB" id="W4KKB4"/>
<dbReference type="InParanoid" id="W4KKB4"/>
<dbReference type="EMBL" id="KI925455">
    <property type="protein sequence ID" value="ETW85511.1"/>
    <property type="molecule type" value="Genomic_DNA"/>
</dbReference>
<dbReference type="Proteomes" id="UP000030671">
    <property type="component" value="Unassembled WGS sequence"/>
</dbReference>
<evidence type="ECO:0000256" key="1">
    <source>
        <dbReference type="SAM" id="MobiDB-lite"/>
    </source>
</evidence>
<protein>
    <submittedName>
        <fullName evidence="2">Uncharacterized protein</fullName>
    </submittedName>
</protein>
<feature type="region of interest" description="Disordered" evidence="1">
    <location>
        <begin position="1"/>
        <end position="99"/>
    </location>
</feature>
<dbReference type="RefSeq" id="XP_009542363.1">
    <property type="nucleotide sequence ID" value="XM_009544068.1"/>
</dbReference>
<keyword evidence="3" id="KW-1185">Reference proteome</keyword>
<feature type="region of interest" description="Disordered" evidence="1">
    <location>
        <begin position="119"/>
        <end position="143"/>
    </location>
</feature>
<evidence type="ECO:0000313" key="3">
    <source>
        <dbReference type="Proteomes" id="UP000030671"/>
    </source>
</evidence>
<feature type="region of interest" description="Disordered" evidence="1">
    <location>
        <begin position="276"/>
        <end position="329"/>
    </location>
</feature>
<sequence>MSLRRAPKKPDDPGIPNTGKGFRVGRMGYVIAGEASGGPFPLTRASKKPDNPEMPNAGKGFRVGRTGYVIDGEASTGLGGPLHLGRAPKKSDNPGMPNTVKSFRVGRMGYVIAGEASGGPFPLTRASKKPDNPGMPNAGKGFRVGRRGHEIAAPMHKNAATEGIYALNQGTDAGTAEPRDEASVAPSLDGGSLYSLSRSGLPFAPASATHSDCNPSGLALYELESDPLKYQTSEKLLDSFLNSGSGSGSGSGPGSAWLWLSRGHRLQCSSLAPAVDGHTLCPERPDSAQPSNSDTRKKSQNTQKASRPLTPPENDNERTRTAALLDLPM</sequence>
<proteinExistence type="predicted"/>
<name>W4KKB4_HETIT</name>
<dbReference type="HOGENOM" id="CLU_844827_0_0_1"/>
<evidence type="ECO:0000313" key="2">
    <source>
        <dbReference type="EMBL" id="ETW85511.1"/>
    </source>
</evidence>
<reference evidence="2 3" key="1">
    <citation type="journal article" date="2012" name="New Phytol.">
        <title>Insight into trade-off between wood decay and parasitism from the genome of a fungal forest pathogen.</title>
        <authorList>
            <person name="Olson A."/>
            <person name="Aerts A."/>
            <person name="Asiegbu F."/>
            <person name="Belbahri L."/>
            <person name="Bouzid O."/>
            <person name="Broberg A."/>
            <person name="Canback B."/>
            <person name="Coutinho P.M."/>
            <person name="Cullen D."/>
            <person name="Dalman K."/>
            <person name="Deflorio G."/>
            <person name="van Diepen L.T."/>
            <person name="Dunand C."/>
            <person name="Duplessis S."/>
            <person name="Durling M."/>
            <person name="Gonthier P."/>
            <person name="Grimwood J."/>
            <person name="Fossdal C.G."/>
            <person name="Hansson D."/>
            <person name="Henrissat B."/>
            <person name="Hietala A."/>
            <person name="Himmelstrand K."/>
            <person name="Hoffmeister D."/>
            <person name="Hogberg N."/>
            <person name="James T.Y."/>
            <person name="Karlsson M."/>
            <person name="Kohler A."/>
            <person name="Kues U."/>
            <person name="Lee Y.H."/>
            <person name="Lin Y.C."/>
            <person name="Lind M."/>
            <person name="Lindquist E."/>
            <person name="Lombard V."/>
            <person name="Lucas S."/>
            <person name="Lunden K."/>
            <person name="Morin E."/>
            <person name="Murat C."/>
            <person name="Park J."/>
            <person name="Raffaello T."/>
            <person name="Rouze P."/>
            <person name="Salamov A."/>
            <person name="Schmutz J."/>
            <person name="Solheim H."/>
            <person name="Stahlberg J."/>
            <person name="Velez H."/>
            <person name="de Vries R.P."/>
            <person name="Wiebenga A."/>
            <person name="Woodward S."/>
            <person name="Yakovlev I."/>
            <person name="Garbelotto M."/>
            <person name="Martin F."/>
            <person name="Grigoriev I.V."/>
            <person name="Stenlid J."/>
        </authorList>
    </citation>
    <scope>NUCLEOTIDE SEQUENCE [LARGE SCALE GENOMIC DNA]</scope>
    <source>
        <strain evidence="2 3">TC 32-1</strain>
    </source>
</reference>
<organism evidence="2 3">
    <name type="scientific">Heterobasidion irregulare (strain TC 32-1)</name>
    <dbReference type="NCBI Taxonomy" id="747525"/>
    <lineage>
        <taxon>Eukaryota</taxon>
        <taxon>Fungi</taxon>
        <taxon>Dikarya</taxon>
        <taxon>Basidiomycota</taxon>
        <taxon>Agaricomycotina</taxon>
        <taxon>Agaricomycetes</taxon>
        <taxon>Russulales</taxon>
        <taxon>Bondarzewiaceae</taxon>
        <taxon>Heterobasidion</taxon>
        <taxon>Heterobasidion annosum species complex</taxon>
    </lineage>
</organism>
<accession>W4KKB4</accession>
<dbReference type="GeneID" id="20665712"/>
<gene>
    <name evidence="2" type="ORF">HETIRDRAFT_100841</name>
</gene>
<dbReference type="KEGG" id="hir:HETIRDRAFT_100841"/>